<dbReference type="RefSeq" id="WP_203823981.1">
    <property type="nucleotide sequence ID" value="NZ_BAAATY010000001.1"/>
</dbReference>
<dbReference type="EMBL" id="BOMS01000014">
    <property type="protein sequence ID" value="GIE64830.1"/>
    <property type="molecule type" value="Genomic_DNA"/>
</dbReference>
<dbReference type="Proteomes" id="UP000624709">
    <property type="component" value="Unassembled WGS sequence"/>
</dbReference>
<proteinExistence type="predicted"/>
<accession>A0ABQ4B2E8</accession>
<reference evidence="1 2" key="1">
    <citation type="submission" date="2021-01" db="EMBL/GenBank/DDBJ databases">
        <title>Whole genome shotgun sequence of Actinoplanes palleronii NBRC 14916.</title>
        <authorList>
            <person name="Komaki H."/>
            <person name="Tamura T."/>
        </authorList>
    </citation>
    <scope>NUCLEOTIDE SEQUENCE [LARGE SCALE GENOMIC DNA]</scope>
    <source>
        <strain evidence="1 2">NBRC 14916</strain>
    </source>
</reference>
<protein>
    <submittedName>
        <fullName evidence="1">Uncharacterized protein</fullName>
    </submittedName>
</protein>
<evidence type="ECO:0000313" key="2">
    <source>
        <dbReference type="Proteomes" id="UP000624709"/>
    </source>
</evidence>
<organism evidence="1 2">
    <name type="scientific">Actinoplanes palleronii</name>
    <dbReference type="NCBI Taxonomy" id="113570"/>
    <lineage>
        <taxon>Bacteria</taxon>
        <taxon>Bacillati</taxon>
        <taxon>Actinomycetota</taxon>
        <taxon>Actinomycetes</taxon>
        <taxon>Micromonosporales</taxon>
        <taxon>Micromonosporaceae</taxon>
        <taxon>Actinoplanes</taxon>
    </lineage>
</organism>
<name>A0ABQ4B2E8_9ACTN</name>
<evidence type="ECO:0000313" key="1">
    <source>
        <dbReference type="EMBL" id="GIE64830.1"/>
    </source>
</evidence>
<keyword evidence="2" id="KW-1185">Reference proteome</keyword>
<comment type="caution">
    <text evidence="1">The sequence shown here is derived from an EMBL/GenBank/DDBJ whole genome shotgun (WGS) entry which is preliminary data.</text>
</comment>
<gene>
    <name evidence="1" type="ORF">Apa02nite_009380</name>
</gene>
<sequence>MMRRKYALEELRRFALRTLEASVPGDRWVRRSVADFFRLLVDVHALIPDFDLRDVADGSDFYSDVVAQLQRLRSDVQMAADWQVDEIEEASDEQLELALRIRSGLQYLHDDFADTAAAGLVDERVLAEADAATKDLLDKYGPAEPDDVPAFVPVSHWWWDSSFRAAMPDWVTVYRYGEAPDDLSTAFYIADRAYSRPWLALAARQEASSFFSDRDLIREVLRVEGSAGYLGGALPTWDQFRQRHVVDGVPLPVRSVPQDYVPPPGWDAMMAEIQRERDAVFADLQGAAAEAFPNAPTQVNSVEGPMRFSRGAVQKHEELWGFRINFMAFPGFPDSVPPAEEIAAVSPKLSQRGWVVASLRDSPGELHMEAARGEFRLSVFAEPGAVTFIVLSPRYRAPLDMGPIWIIEPRVVGS</sequence>